<evidence type="ECO:0000313" key="2">
    <source>
        <dbReference type="EMBL" id="CAI5737986.1"/>
    </source>
</evidence>
<keyword evidence="1" id="KW-0472">Membrane</keyword>
<keyword evidence="1" id="KW-1133">Transmembrane helix</keyword>
<feature type="transmembrane region" description="Helical" evidence="1">
    <location>
        <begin position="17"/>
        <end position="37"/>
    </location>
</feature>
<organism evidence="2 3">
    <name type="scientific">Hyaloperonospora brassicae</name>
    <name type="common">Brassica downy mildew</name>
    <name type="synonym">Peronospora brassicae</name>
    <dbReference type="NCBI Taxonomy" id="162125"/>
    <lineage>
        <taxon>Eukaryota</taxon>
        <taxon>Sar</taxon>
        <taxon>Stramenopiles</taxon>
        <taxon>Oomycota</taxon>
        <taxon>Peronosporomycetes</taxon>
        <taxon>Peronosporales</taxon>
        <taxon>Peronosporaceae</taxon>
        <taxon>Hyaloperonospora</taxon>
    </lineage>
</organism>
<keyword evidence="3" id="KW-1185">Reference proteome</keyword>
<dbReference type="EMBL" id="CANTFL010001353">
    <property type="protein sequence ID" value="CAI5737986.1"/>
    <property type="molecule type" value="Genomic_DNA"/>
</dbReference>
<evidence type="ECO:0000313" key="3">
    <source>
        <dbReference type="Proteomes" id="UP001162031"/>
    </source>
</evidence>
<evidence type="ECO:0000256" key="1">
    <source>
        <dbReference type="SAM" id="Phobius"/>
    </source>
</evidence>
<comment type="caution">
    <text evidence="2">The sequence shown here is derived from an EMBL/GenBank/DDBJ whole genome shotgun (WGS) entry which is preliminary data.</text>
</comment>
<proteinExistence type="predicted"/>
<protein>
    <submittedName>
        <fullName evidence="2">Uncharacterized protein</fullName>
    </submittedName>
</protein>
<keyword evidence="1" id="KW-0812">Transmembrane</keyword>
<gene>
    <name evidence="2" type="ORF">HBR001_LOCUS7336</name>
</gene>
<name>A0AAV0ULZ7_HYABA</name>
<dbReference type="AlphaFoldDB" id="A0AAV0ULZ7"/>
<sequence length="279" mass="30750">MDVFVETKARWTGRDSICLGFAVLAVINVIMCLWVAATSMSMARRQATAVFLAVEKASAIEFNLTMQRTTSSASVISVTGQLQPRLSNCSQRLYFDGRMTVTTPNASEVFVLTNHRGYRQPHDGSSVNATCLTSQDIPPLHTLADTVHSAFHPLVYGPFAVDCSPLQFTFYDAPFVVCAEDWLRAKSYPQQSILPTSSDERPHFAPDSDPVLIVYGKRSTLQLIVLHNSESIPVDAGRTFDHCEYLDAPLTSGESCSNRTLRCPSPRADACEEQEGYEA</sequence>
<accession>A0AAV0ULZ7</accession>
<reference evidence="2" key="1">
    <citation type="submission" date="2022-12" db="EMBL/GenBank/DDBJ databases">
        <authorList>
            <person name="Webb A."/>
        </authorList>
    </citation>
    <scope>NUCLEOTIDE SEQUENCE</scope>
    <source>
        <strain evidence="2">Hp1</strain>
    </source>
</reference>
<dbReference type="Proteomes" id="UP001162031">
    <property type="component" value="Unassembled WGS sequence"/>
</dbReference>